<dbReference type="AlphaFoldDB" id="A0A285TM28"/>
<name>A0A285TM28_9PROT</name>
<organism evidence="1 2">
    <name type="scientific">Thalassospira xiamenensis</name>
    <dbReference type="NCBI Taxonomy" id="220697"/>
    <lineage>
        <taxon>Bacteria</taxon>
        <taxon>Pseudomonadati</taxon>
        <taxon>Pseudomonadota</taxon>
        <taxon>Alphaproteobacteria</taxon>
        <taxon>Rhodospirillales</taxon>
        <taxon>Thalassospiraceae</taxon>
        <taxon>Thalassospira</taxon>
    </lineage>
</organism>
<reference evidence="1 2" key="1">
    <citation type="submission" date="2017-08" db="EMBL/GenBank/DDBJ databases">
        <authorList>
            <person name="de Groot N.N."/>
        </authorList>
    </citation>
    <scope>NUCLEOTIDE SEQUENCE [LARGE SCALE GENOMIC DNA]</scope>
    <source>
        <strain evidence="1 2">USBA 78</strain>
    </source>
</reference>
<sequence>MGTRKKMLFPVEIYYQTALLRENGEAETVHVKEVVQLPVIEIDAEAFPYVACLKRDTSNLLDQTLEIRKSGAEFYHQLTDQSAETSASIARILAAQAISVPNATAVPLAELQAAGETFSLGDRASTLSSSIRALEDTRLLDGQLFIQCGEPGWEVIAPNYLRASFRRPSLASPEHLQKWVRPDQLEAYLLGREVGGGSVTFDGDISDLMPGAFSYRQKDWALRHLVWRTMTWYGDPRKPEIIDLSPDDFDAIQAIYKAVRKTTAIDEPISPLIDAIKRAAHTLEKLPEERRIVINRALSALSPRVRASKTDLIAKDFKP</sequence>
<dbReference type="EMBL" id="OBMM01000003">
    <property type="protein sequence ID" value="SOC21541.1"/>
    <property type="molecule type" value="Genomic_DNA"/>
</dbReference>
<dbReference type="Proteomes" id="UP000219068">
    <property type="component" value="Unassembled WGS sequence"/>
</dbReference>
<proteinExistence type="predicted"/>
<evidence type="ECO:0000313" key="1">
    <source>
        <dbReference type="EMBL" id="SOC21541.1"/>
    </source>
</evidence>
<accession>A0A285TM28</accession>
<protein>
    <submittedName>
        <fullName evidence="1">Uncharacterized protein</fullName>
    </submittedName>
</protein>
<evidence type="ECO:0000313" key="2">
    <source>
        <dbReference type="Proteomes" id="UP000219068"/>
    </source>
</evidence>
<gene>
    <name evidence="1" type="ORF">SAMN05428964_103434</name>
</gene>